<dbReference type="InterPro" id="IPR031107">
    <property type="entry name" value="Small_HSP"/>
</dbReference>
<dbReference type="AlphaFoldDB" id="A0A0C1LI49"/>
<keyword evidence="5" id="KW-1185">Reference proteome</keyword>
<reference evidence="4 5" key="1">
    <citation type="submission" date="2014-11" db="EMBL/GenBank/DDBJ databases">
        <title>Genome sequence of Flavihumibacter solisilvae 3-3.</title>
        <authorList>
            <person name="Zhou G."/>
            <person name="Li M."/>
            <person name="Wang G."/>
        </authorList>
    </citation>
    <scope>NUCLEOTIDE SEQUENCE [LARGE SCALE GENOMIC DNA]</scope>
    <source>
        <strain evidence="4 5">3-3</strain>
    </source>
</reference>
<sequence length="156" mass="18000">MTTSIVKRQNGNSPVSFGSVVDNIFQNSLRQFMNDSFWEPGNRLSTGSAPVNVREADHQYELDVIAPGCRREDFTINVENNTLVISLNHKEERKEQNEKRGWVRNEYIQQSFTRKFTMDDTVDVVKISANYRDGILHVVLPKNEKAQQTVKNIEIK</sequence>
<name>A0A0C1LI49_9BACT</name>
<dbReference type="RefSeq" id="WP_039139156.1">
    <property type="nucleotide sequence ID" value="NZ_JSVC01000009.1"/>
</dbReference>
<dbReference type="CDD" id="cd06464">
    <property type="entry name" value="ACD_sHsps-like"/>
    <property type="match status" value="1"/>
</dbReference>
<dbReference type="Gene3D" id="2.60.40.790">
    <property type="match status" value="1"/>
</dbReference>
<evidence type="ECO:0000313" key="4">
    <source>
        <dbReference type="EMBL" id="KIC95028.1"/>
    </source>
</evidence>
<dbReference type="InterPro" id="IPR008978">
    <property type="entry name" value="HSP20-like_chaperone"/>
</dbReference>
<feature type="domain" description="SHSP" evidence="3">
    <location>
        <begin position="42"/>
        <end position="156"/>
    </location>
</feature>
<dbReference type="InterPro" id="IPR002068">
    <property type="entry name" value="A-crystallin/Hsp20_dom"/>
</dbReference>
<comment type="similarity">
    <text evidence="1 2">Belongs to the small heat shock protein (HSP20) family.</text>
</comment>
<dbReference type="EMBL" id="JSVC01000009">
    <property type="protein sequence ID" value="KIC95028.1"/>
    <property type="molecule type" value="Genomic_DNA"/>
</dbReference>
<dbReference type="OrthoDB" id="9814487at2"/>
<gene>
    <name evidence="4" type="ORF">OI18_09100</name>
</gene>
<dbReference type="Pfam" id="PF00011">
    <property type="entry name" value="HSP20"/>
    <property type="match status" value="1"/>
</dbReference>
<dbReference type="STRING" id="1349421.OI18_09100"/>
<dbReference type="PROSITE" id="PS01031">
    <property type="entry name" value="SHSP"/>
    <property type="match status" value="1"/>
</dbReference>
<evidence type="ECO:0000313" key="5">
    <source>
        <dbReference type="Proteomes" id="UP000031408"/>
    </source>
</evidence>
<organism evidence="4 5">
    <name type="scientific">Flavihumibacter solisilvae</name>
    <dbReference type="NCBI Taxonomy" id="1349421"/>
    <lineage>
        <taxon>Bacteria</taxon>
        <taxon>Pseudomonadati</taxon>
        <taxon>Bacteroidota</taxon>
        <taxon>Chitinophagia</taxon>
        <taxon>Chitinophagales</taxon>
        <taxon>Chitinophagaceae</taxon>
        <taxon>Flavihumibacter</taxon>
    </lineage>
</organism>
<accession>A0A0C1LI49</accession>
<protein>
    <recommendedName>
        <fullName evidence="3">SHSP domain-containing protein</fullName>
    </recommendedName>
</protein>
<comment type="caution">
    <text evidence="4">The sequence shown here is derived from an EMBL/GenBank/DDBJ whole genome shotgun (WGS) entry which is preliminary data.</text>
</comment>
<evidence type="ECO:0000256" key="2">
    <source>
        <dbReference type="RuleBase" id="RU003616"/>
    </source>
</evidence>
<dbReference type="SUPFAM" id="SSF49764">
    <property type="entry name" value="HSP20-like chaperones"/>
    <property type="match status" value="1"/>
</dbReference>
<evidence type="ECO:0000259" key="3">
    <source>
        <dbReference type="PROSITE" id="PS01031"/>
    </source>
</evidence>
<evidence type="ECO:0000256" key="1">
    <source>
        <dbReference type="PROSITE-ProRule" id="PRU00285"/>
    </source>
</evidence>
<proteinExistence type="inferred from homology"/>
<dbReference type="PANTHER" id="PTHR11527">
    <property type="entry name" value="HEAT-SHOCK PROTEIN 20 FAMILY MEMBER"/>
    <property type="match status" value="1"/>
</dbReference>
<dbReference type="Proteomes" id="UP000031408">
    <property type="component" value="Unassembled WGS sequence"/>
</dbReference>